<proteinExistence type="inferred from homology"/>
<dbReference type="NCBIfam" id="NF006992">
    <property type="entry name" value="PRK09457.1"/>
    <property type="match status" value="1"/>
</dbReference>
<sequence length="490" mass="51799">MHATQQQLINGEWVDGRAPTLAKHDGVSGALLWQGAGADDAQVAAAVGAARDAFARWAKTPFAERRALVERFAEVLTERREPLAAAIAGETGKPLWEARTEVGAMIGKVGFSLQAYAERTGEREKTVGEARAVLRHRPHGVMAVFGPYNFPGHLPNGHIVPALLAGNSVVFKPSEQAPLSADLTLQCWLEAGLPAGVINLVQGGVPVGQALAGAPDIDGLLFTGSARVGGMLHRQFAGQPDKILALELGGNNPLVVKSVPDQRAAVLTILQSAFASGGQRCTCARRLLVPEGEVGDRLIEALVDAASRLRVAEPFDEQHPPFYAGLVSAAAADGLLETQRALEAQGATVLRRMERLVDGTSLVSPGIVDVTGLDVPDEEHFGPLLTVHRYPDWDEAVRLANATRYGLSAGLIGGARADWDDFLLRIRAGIVNWNRQTTGASGDAPFGGVGDSGNHRPSAYYAADYCAYPVASLETESLALPEKLPPGVTL</sequence>
<dbReference type="PANTHER" id="PTHR11699">
    <property type="entry name" value="ALDEHYDE DEHYDROGENASE-RELATED"/>
    <property type="match status" value="1"/>
</dbReference>
<evidence type="ECO:0000259" key="6">
    <source>
        <dbReference type="Pfam" id="PF00171"/>
    </source>
</evidence>
<dbReference type="Pfam" id="PF00171">
    <property type="entry name" value="Aldedh"/>
    <property type="match status" value="1"/>
</dbReference>
<keyword evidence="8" id="KW-1185">Reference proteome</keyword>
<organism evidence="7 8">
    <name type="scientific">Halomonas piscis</name>
    <dbReference type="NCBI Taxonomy" id="3031727"/>
    <lineage>
        <taxon>Bacteria</taxon>
        <taxon>Pseudomonadati</taxon>
        <taxon>Pseudomonadota</taxon>
        <taxon>Gammaproteobacteria</taxon>
        <taxon>Oceanospirillales</taxon>
        <taxon>Halomonadaceae</taxon>
        <taxon>Halomonas</taxon>
    </lineage>
</organism>
<dbReference type="EMBL" id="CP119391">
    <property type="protein sequence ID" value="WNK21032.1"/>
    <property type="molecule type" value="Genomic_DNA"/>
</dbReference>
<reference evidence="7 8" key="1">
    <citation type="submission" date="2023-03" db="EMBL/GenBank/DDBJ databases">
        <title>Halomonas sp. nov., isolated from Korean tranditional fermented seafood 'Jeotgal'.</title>
        <authorList>
            <person name="Kim B."/>
            <person name="Shin N.-R."/>
        </authorList>
    </citation>
    <scope>NUCLEOTIDE SEQUENCE [LARGE SCALE GENOMIC DNA]</scope>
    <source>
        <strain evidence="7 8">SG2L-4</strain>
    </source>
</reference>
<dbReference type="InterPro" id="IPR016160">
    <property type="entry name" value="Ald_DH_CS_CYS"/>
</dbReference>
<comment type="pathway">
    <text evidence="4">Amino-acid degradation; L-arginine degradation via AST pathway; L-glutamate and succinate from L-arginine: step 4/5.</text>
</comment>
<protein>
    <recommendedName>
        <fullName evidence="4">N-succinylglutamate 5-semialdehyde dehydrogenase</fullName>
        <ecNumber evidence="4">1.2.1.71</ecNumber>
    </recommendedName>
    <alternativeName>
        <fullName evidence="4">Succinylglutamic semialdehyde dehydrogenase</fullName>
        <shortName evidence="4">SGSD</shortName>
    </alternativeName>
</protein>
<dbReference type="InterPro" id="IPR017649">
    <property type="entry name" value="SuccinylGlu_semiald_DH_AstD"/>
</dbReference>
<dbReference type="SUPFAM" id="SSF53720">
    <property type="entry name" value="ALDH-like"/>
    <property type="match status" value="1"/>
</dbReference>
<dbReference type="InterPro" id="IPR015590">
    <property type="entry name" value="Aldehyde_DH_dom"/>
</dbReference>
<dbReference type="InterPro" id="IPR016163">
    <property type="entry name" value="Ald_DH_C"/>
</dbReference>
<dbReference type="Gene3D" id="3.40.309.10">
    <property type="entry name" value="Aldehyde Dehydrogenase, Chain A, domain 2"/>
    <property type="match status" value="1"/>
</dbReference>
<dbReference type="InterPro" id="IPR016161">
    <property type="entry name" value="Ald_DH/histidinol_DH"/>
</dbReference>
<evidence type="ECO:0000256" key="2">
    <source>
        <dbReference type="ARBA" id="ARBA00023002"/>
    </source>
</evidence>
<accession>A0ABY9Z1M7</accession>
<feature type="domain" description="Aldehyde dehydrogenase" evidence="6">
    <location>
        <begin position="13"/>
        <end position="464"/>
    </location>
</feature>
<dbReference type="Gene3D" id="3.40.605.10">
    <property type="entry name" value="Aldehyde Dehydrogenase, Chain A, domain 1"/>
    <property type="match status" value="1"/>
</dbReference>
<dbReference type="NCBIfam" id="TIGR03240">
    <property type="entry name" value="arg_catab_astD"/>
    <property type="match status" value="1"/>
</dbReference>
<feature type="active site" evidence="4">
    <location>
        <position position="281"/>
    </location>
</feature>
<name>A0ABY9Z1M7_9GAMM</name>
<gene>
    <name evidence="4 7" type="primary">astD</name>
    <name evidence="7" type="ORF">P1P91_04970</name>
</gene>
<dbReference type="HAMAP" id="MF_01174">
    <property type="entry name" value="Aldedh_AstD"/>
    <property type="match status" value="1"/>
</dbReference>
<dbReference type="RefSeq" id="WP_311884945.1">
    <property type="nucleotide sequence ID" value="NZ_CP119391.1"/>
</dbReference>
<dbReference type="PROSITE" id="PS00070">
    <property type="entry name" value="ALDEHYDE_DEHYDR_CYS"/>
    <property type="match status" value="1"/>
</dbReference>
<evidence type="ECO:0000313" key="7">
    <source>
        <dbReference type="EMBL" id="WNK21032.1"/>
    </source>
</evidence>
<dbReference type="CDD" id="cd07095">
    <property type="entry name" value="ALDH_SGSD_AstD"/>
    <property type="match status" value="1"/>
</dbReference>
<keyword evidence="1 4" id="KW-0056">Arginine metabolism</keyword>
<comment type="function">
    <text evidence="4">Catalyzes the NAD-dependent reduction of succinylglutamate semialdehyde into succinylglutamate.</text>
</comment>
<dbReference type="EC" id="1.2.1.71" evidence="4"/>
<feature type="active site" evidence="4 5">
    <location>
        <position position="247"/>
    </location>
</feature>
<keyword evidence="2 4" id="KW-0560">Oxidoreductase</keyword>
<evidence type="ECO:0000256" key="5">
    <source>
        <dbReference type="PROSITE-ProRule" id="PRU10007"/>
    </source>
</evidence>
<evidence type="ECO:0000256" key="3">
    <source>
        <dbReference type="ARBA" id="ARBA00023027"/>
    </source>
</evidence>
<keyword evidence="3 4" id="KW-0520">NAD</keyword>
<evidence type="ECO:0000256" key="1">
    <source>
        <dbReference type="ARBA" id="ARBA00022503"/>
    </source>
</evidence>
<feature type="binding site" evidence="4">
    <location>
        <begin position="224"/>
        <end position="229"/>
    </location>
    <ligand>
        <name>NAD(+)</name>
        <dbReference type="ChEBI" id="CHEBI:57540"/>
    </ligand>
</feature>
<dbReference type="GO" id="GO:0043824">
    <property type="term" value="F:succinylglutamate-semialdehyde dehydrogenase activity"/>
    <property type="evidence" value="ECO:0007669"/>
    <property type="project" value="UniProtKB-EC"/>
</dbReference>
<comment type="catalytic activity">
    <reaction evidence="4">
        <text>N-succinyl-L-glutamate 5-semialdehyde + NAD(+) + H2O = N-succinyl-L-glutamate + NADH + 2 H(+)</text>
        <dbReference type="Rhea" id="RHEA:10812"/>
        <dbReference type="ChEBI" id="CHEBI:15377"/>
        <dbReference type="ChEBI" id="CHEBI:15378"/>
        <dbReference type="ChEBI" id="CHEBI:57540"/>
        <dbReference type="ChEBI" id="CHEBI:57945"/>
        <dbReference type="ChEBI" id="CHEBI:58520"/>
        <dbReference type="ChEBI" id="CHEBI:58763"/>
        <dbReference type="EC" id="1.2.1.71"/>
    </reaction>
</comment>
<comment type="similarity">
    <text evidence="4">Belongs to the aldehyde dehydrogenase family. AstD subfamily.</text>
</comment>
<dbReference type="InterPro" id="IPR016162">
    <property type="entry name" value="Ald_DH_N"/>
</dbReference>
<dbReference type="Proteomes" id="UP001301869">
    <property type="component" value="Chromosome"/>
</dbReference>
<evidence type="ECO:0000256" key="4">
    <source>
        <dbReference type="HAMAP-Rule" id="MF_01174"/>
    </source>
</evidence>
<evidence type="ECO:0000313" key="8">
    <source>
        <dbReference type="Proteomes" id="UP001301869"/>
    </source>
</evidence>
<dbReference type="InterPro" id="IPR029510">
    <property type="entry name" value="Ald_DH_CS_GLU"/>
</dbReference>
<dbReference type="PROSITE" id="PS00687">
    <property type="entry name" value="ALDEHYDE_DEHYDR_GLU"/>
    <property type="match status" value="1"/>
</dbReference>